<dbReference type="EMBL" id="JACRTI010000005">
    <property type="protein sequence ID" value="MBC8600834.1"/>
    <property type="molecule type" value="Genomic_DNA"/>
</dbReference>
<dbReference type="Pfam" id="PF17761">
    <property type="entry name" value="DUF1016_N"/>
    <property type="match status" value="1"/>
</dbReference>
<evidence type="ECO:0000313" key="6">
    <source>
        <dbReference type="Proteomes" id="UP000629596"/>
    </source>
</evidence>
<dbReference type="RefSeq" id="WP_115498343.1">
    <property type="nucleotide sequence ID" value="NZ_JACRTI010000005.1"/>
</dbReference>
<sequence length="349" mass="40148">MKKAEIASDYKHWLQELKQRIRQSQIKAAVRVNTALLELYWSIGADIVDRQVEEKWGSGVIPQLSADLRAEFPEMQGFSTTNLWYIKKWYLFYSQEDIKLHQPGGELKLPAIILPIPWRHYVEIITKCKSVEEALFYARKVSEEGWSRKTLLDYMEVDLYATQGHAITNFTQTLPAERSGLAIETLKDPYTFDFLTLSVGYKERELEDALVQNITKFLLELGTGFAYVGRQVEVVVGDSSYFMDMLFYHIKLKCYVVVELKTVKFEPEFAGKLNFYVTAVDRQMREESDNPTIGLLICKTKDNVIAEYSLSDIHKPLGISAYNLKNILPEDLQSSLPSIEEVEEGLSKI</sequence>
<dbReference type="EMBL" id="QREV01000005">
    <property type="protein sequence ID" value="RDU50557.1"/>
    <property type="molecule type" value="Genomic_DNA"/>
</dbReference>
<name>A0A3D8HIZ0_9BACT</name>
<dbReference type="Proteomes" id="UP000256321">
    <property type="component" value="Unassembled WGS sequence"/>
</dbReference>
<dbReference type="PANTHER" id="PTHR30547">
    <property type="entry name" value="UNCHARACTERIZED PROTEIN YHCG-RELATED"/>
    <property type="match status" value="1"/>
</dbReference>
<evidence type="ECO:0000313" key="4">
    <source>
        <dbReference type="EMBL" id="RDU50557.1"/>
    </source>
</evidence>
<dbReference type="Proteomes" id="UP000629596">
    <property type="component" value="Unassembled WGS sequence"/>
</dbReference>
<dbReference type="AlphaFoldDB" id="A0A3D8HIZ0"/>
<dbReference type="Gene3D" id="3.40.1350.10">
    <property type="match status" value="1"/>
</dbReference>
<reference evidence="4 5" key="1">
    <citation type="submission" date="2018-07" db="EMBL/GenBank/DDBJ databases">
        <title>Parabacteroides acidifaciens nov. sp., isolated from human feces.</title>
        <authorList>
            <person name="Wang Y.J."/>
        </authorList>
    </citation>
    <scope>NUCLEOTIDE SEQUENCE [LARGE SCALE GENOMIC DNA]</scope>
    <source>
        <strain evidence="4 5">426-9</strain>
    </source>
</reference>
<evidence type="ECO:0000313" key="3">
    <source>
        <dbReference type="EMBL" id="MBC8600834.1"/>
    </source>
</evidence>
<dbReference type="InterPro" id="IPR009362">
    <property type="entry name" value="YhcG_C"/>
</dbReference>
<dbReference type="Pfam" id="PF06250">
    <property type="entry name" value="YhcG_C"/>
    <property type="match status" value="1"/>
</dbReference>
<dbReference type="PANTHER" id="PTHR30547:SF0">
    <property type="entry name" value="BLR8175 PROTEIN"/>
    <property type="match status" value="1"/>
</dbReference>
<organism evidence="4 5">
    <name type="scientific">Parabacteroides acidifaciens</name>
    <dbReference type="NCBI Taxonomy" id="2290935"/>
    <lineage>
        <taxon>Bacteria</taxon>
        <taxon>Pseudomonadati</taxon>
        <taxon>Bacteroidota</taxon>
        <taxon>Bacteroidia</taxon>
        <taxon>Bacteroidales</taxon>
        <taxon>Tannerellaceae</taxon>
        <taxon>Parabacteroides</taxon>
    </lineage>
</organism>
<dbReference type="InterPro" id="IPR011856">
    <property type="entry name" value="tRNA_endonuc-like_dom_sf"/>
</dbReference>
<gene>
    <name evidence="4" type="ORF">DWU89_03810</name>
    <name evidence="3" type="ORF">H8784_03760</name>
</gene>
<proteinExistence type="predicted"/>
<reference evidence="3 6" key="2">
    <citation type="submission" date="2020-08" db="EMBL/GenBank/DDBJ databases">
        <title>Genome public.</title>
        <authorList>
            <person name="Liu C."/>
            <person name="Sun Q."/>
        </authorList>
    </citation>
    <scope>NUCLEOTIDE SEQUENCE [LARGE SCALE GENOMIC DNA]</scope>
    <source>
        <strain evidence="3 6">426_9</strain>
    </source>
</reference>
<protein>
    <submittedName>
        <fullName evidence="4">DUF1016 domain-containing protein</fullName>
    </submittedName>
</protein>
<evidence type="ECO:0000259" key="1">
    <source>
        <dbReference type="Pfam" id="PF06250"/>
    </source>
</evidence>
<dbReference type="InterPro" id="IPR041527">
    <property type="entry name" value="YhcG_N"/>
</dbReference>
<evidence type="ECO:0000259" key="2">
    <source>
        <dbReference type="Pfam" id="PF17761"/>
    </source>
</evidence>
<feature type="domain" description="YhcG N-terminal" evidence="2">
    <location>
        <begin position="16"/>
        <end position="161"/>
    </location>
</feature>
<accession>A0A3D8HIZ0</accession>
<dbReference type="InterPro" id="IPR053148">
    <property type="entry name" value="PD-DEXK-like_domain"/>
</dbReference>
<keyword evidence="6" id="KW-1185">Reference proteome</keyword>
<comment type="caution">
    <text evidence="4">The sequence shown here is derived from an EMBL/GenBank/DDBJ whole genome shotgun (WGS) entry which is preliminary data.</text>
</comment>
<evidence type="ECO:0000313" key="5">
    <source>
        <dbReference type="Proteomes" id="UP000256321"/>
    </source>
</evidence>
<feature type="domain" description="YhcG PDDEXK nuclease" evidence="1">
    <location>
        <begin position="184"/>
        <end position="337"/>
    </location>
</feature>
<dbReference type="GO" id="GO:0003676">
    <property type="term" value="F:nucleic acid binding"/>
    <property type="evidence" value="ECO:0007669"/>
    <property type="project" value="InterPro"/>
</dbReference>